<comment type="subcellular location">
    <subcellularLocation>
        <location evidence="1">Membrane</location>
        <topology evidence="1">Multi-pass membrane protein</topology>
    </subcellularLocation>
</comment>
<dbReference type="SUPFAM" id="SSF103481">
    <property type="entry name" value="Multidrug resistance efflux transporter EmrE"/>
    <property type="match status" value="2"/>
</dbReference>
<organism evidence="8 9">
    <name type="scientific">Phocaeicola vulgatus str. 3775 SL</name>
    <name type="common">B</name>
    <name type="synonym">iv</name>
    <dbReference type="NCBI Taxonomy" id="1339350"/>
    <lineage>
        <taxon>Bacteria</taxon>
        <taxon>Pseudomonadati</taxon>
        <taxon>Bacteroidota</taxon>
        <taxon>Bacteroidia</taxon>
        <taxon>Bacteroidales</taxon>
        <taxon>Bacteroidaceae</taxon>
        <taxon>Phocaeicola</taxon>
    </lineage>
</organism>
<evidence type="ECO:0000256" key="1">
    <source>
        <dbReference type="ARBA" id="ARBA00004141"/>
    </source>
</evidence>
<feature type="transmembrane region" description="Helical" evidence="6">
    <location>
        <begin position="67"/>
        <end position="87"/>
    </location>
</feature>
<dbReference type="Proteomes" id="UP000028134">
    <property type="component" value="Unassembled WGS sequence"/>
</dbReference>
<dbReference type="EMBL" id="JNHI01000029">
    <property type="protein sequence ID" value="KDS27465.1"/>
    <property type="molecule type" value="Genomic_DNA"/>
</dbReference>
<proteinExistence type="inferred from homology"/>
<comment type="similarity">
    <text evidence="2">Belongs to the EamA transporter family.</text>
</comment>
<evidence type="ECO:0000256" key="3">
    <source>
        <dbReference type="ARBA" id="ARBA00022692"/>
    </source>
</evidence>
<dbReference type="PANTHER" id="PTHR32322:SF2">
    <property type="entry name" value="EAMA DOMAIN-CONTAINING PROTEIN"/>
    <property type="match status" value="1"/>
</dbReference>
<dbReference type="PATRIC" id="fig|1339350.3.peg.3641"/>
<keyword evidence="4 6" id="KW-1133">Transmembrane helix</keyword>
<dbReference type="AlphaFoldDB" id="A0A078QWG7"/>
<feature type="domain" description="EamA" evidence="7">
    <location>
        <begin position="5"/>
        <end position="111"/>
    </location>
</feature>
<dbReference type="InterPro" id="IPR000620">
    <property type="entry name" value="EamA_dom"/>
</dbReference>
<dbReference type="Pfam" id="PF00892">
    <property type="entry name" value="EamA"/>
    <property type="match status" value="2"/>
</dbReference>
<evidence type="ECO:0000313" key="9">
    <source>
        <dbReference type="Proteomes" id="UP000028134"/>
    </source>
</evidence>
<accession>A0A078QWG7</accession>
<keyword evidence="5 6" id="KW-0472">Membrane</keyword>
<comment type="caution">
    <text evidence="8">The sequence shown here is derived from an EMBL/GenBank/DDBJ whole genome shotgun (WGS) entry which is preliminary data.</text>
</comment>
<keyword evidence="3 6" id="KW-0812">Transmembrane</keyword>
<feature type="transmembrane region" description="Helical" evidence="6">
    <location>
        <begin position="123"/>
        <end position="142"/>
    </location>
</feature>
<name>A0A078QWG7_PHOVU</name>
<evidence type="ECO:0000259" key="7">
    <source>
        <dbReference type="Pfam" id="PF00892"/>
    </source>
</evidence>
<feature type="transmembrane region" description="Helical" evidence="6">
    <location>
        <begin position="43"/>
        <end position="61"/>
    </location>
</feature>
<protein>
    <submittedName>
        <fullName evidence="8">EamA-like transporter family protein</fullName>
    </submittedName>
</protein>
<dbReference type="InterPro" id="IPR037185">
    <property type="entry name" value="EmrE-like"/>
</dbReference>
<evidence type="ECO:0000313" key="8">
    <source>
        <dbReference type="EMBL" id="KDS27465.1"/>
    </source>
</evidence>
<feature type="transmembrane region" description="Helical" evidence="6">
    <location>
        <begin position="12"/>
        <end position="31"/>
    </location>
</feature>
<feature type="transmembrane region" description="Helical" evidence="6">
    <location>
        <begin position="94"/>
        <end position="111"/>
    </location>
</feature>
<feature type="transmembrane region" description="Helical" evidence="6">
    <location>
        <begin position="154"/>
        <end position="175"/>
    </location>
</feature>
<sequence>MAIGYSSFEVLTYRWGVATVVLLVFAFLTKCDFHIGYKDFKTIFGLSLLRALTSFSLVIAYQNIASGVASIIHFMYPLAVAVTMAVFFREKKSIVTFAAIVLSLVGASLLSSGNIEYNGGNRMMGLIAACISVFSYAGYIIGIRKTRAVEVNSTVLTCYVMGLGALFFLLGGLFYDEGVRLETNVITWLYIGGLALPATAISNITLVKAVKLAGPTLTSLLGALEPLTAVLVGVFVFKELFTTYSALGIILVVISVSLVLFQQKRTYT</sequence>
<feature type="domain" description="EamA" evidence="7">
    <location>
        <begin position="123"/>
        <end position="260"/>
    </location>
</feature>
<gene>
    <name evidence="8" type="ORF">M097_3820</name>
</gene>
<feature type="transmembrane region" description="Helical" evidence="6">
    <location>
        <begin position="219"/>
        <end position="237"/>
    </location>
</feature>
<evidence type="ECO:0000256" key="5">
    <source>
        <dbReference type="ARBA" id="ARBA00023136"/>
    </source>
</evidence>
<feature type="transmembrane region" description="Helical" evidence="6">
    <location>
        <begin position="187"/>
        <end position="207"/>
    </location>
</feature>
<dbReference type="GO" id="GO:0016020">
    <property type="term" value="C:membrane"/>
    <property type="evidence" value="ECO:0007669"/>
    <property type="project" value="UniProtKB-SubCell"/>
</dbReference>
<dbReference type="PANTHER" id="PTHR32322">
    <property type="entry name" value="INNER MEMBRANE TRANSPORTER"/>
    <property type="match status" value="1"/>
</dbReference>
<reference evidence="8 9" key="1">
    <citation type="submission" date="2014-04" db="EMBL/GenBank/DDBJ databases">
        <authorList>
            <person name="Sears C."/>
            <person name="Carroll K."/>
            <person name="Sack B.R."/>
            <person name="Qadri F."/>
            <person name="Myers L.L."/>
            <person name="Chung G.-T."/>
            <person name="Escheverria P."/>
            <person name="Fraser C.M."/>
            <person name="Sadzewicz L."/>
            <person name="Shefchek K.A."/>
            <person name="Tallon L."/>
            <person name="Das S.P."/>
            <person name="Daugherty S."/>
            <person name="Mongodin E.F."/>
        </authorList>
    </citation>
    <scope>NUCLEOTIDE SEQUENCE [LARGE SCALE GENOMIC DNA]</scope>
    <source>
        <strain evidence="9">3775 SL(B) 10 (iv)</strain>
    </source>
</reference>
<evidence type="ECO:0000256" key="2">
    <source>
        <dbReference type="ARBA" id="ARBA00007362"/>
    </source>
</evidence>
<evidence type="ECO:0000256" key="6">
    <source>
        <dbReference type="SAM" id="Phobius"/>
    </source>
</evidence>
<feature type="transmembrane region" description="Helical" evidence="6">
    <location>
        <begin position="243"/>
        <end position="261"/>
    </location>
</feature>
<dbReference type="InterPro" id="IPR050638">
    <property type="entry name" value="AA-Vitamin_Transporters"/>
</dbReference>
<evidence type="ECO:0000256" key="4">
    <source>
        <dbReference type="ARBA" id="ARBA00022989"/>
    </source>
</evidence>